<dbReference type="AlphaFoldDB" id="A0AAN8FJD8"/>
<gene>
    <name evidence="1" type="ORF">GCK32_017297</name>
</gene>
<feature type="non-terminal residue" evidence="1">
    <location>
        <position position="251"/>
    </location>
</feature>
<keyword evidence="2" id="KW-1185">Reference proteome</keyword>
<evidence type="ECO:0000313" key="1">
    <source>
        <dbReference type="EMBL" id="KAK5979897.1"/>
    </source>
</evidence>
<evidence type="ECO:0000313" key="2">
    <source>
        <dbReference type="Proteomes" id="UP001331761"/>
    </source>
</evidence>
<reference evidence="1 2" key="1">
    <citation type="submission" date="2019-10" db="EMBL/GenBank/DDBJ databases">
        <title>Assembly and Annotation for the nematode Trichostrongylus colubriformis.</title>
        <authorList>
            <person name="Martin J."/>
        </authorList>
    </citation>
    <scope>NUCLEOTIDE SEQUENCE [LARGE SCALE GENOMIC DNA]</scope>
    <source>
        <strain evidence="1">G859</strain>
        <tissue evidence="1">Whole worm</tissue>
    </source>
</reference>
<accession>A0AAN8FJD8</accession>
<dbReference type="EMBL" id="WIXE01007875">
    <property type="protein sequence ID" value="KAK5979897.1"/>
    <property type="molecule type" value="Genomic_DNA"/>
</dbReference>
<dbReference type="Proteomes" id="UP001331761">
    <property type="component" value="Unassembled WGS sequence"/>
</dbReference>
<proteinExistence type="predicted"/>
<protein>
    <submittedName>
        <fullName evidence="1">Uncharacterized protein</fullName>
    </submittedName>
</protein>
<comment type="caution">
    <text evidence="1">The sequence shown here is derived from an EMBL/GenBank/DDBJ whole genome shotgun (WGS) entry which is preliminary data.</text>
</comment>
<organism evidence="1 2">
    <name type="scientific">Trichostrongylus colubriformis</name>
    <name type="common">Black scour worm</name>
    <dbReference type="NCBI Taxonomy" id="6319"/>
    <lineage>
        <taxon>Eukaryota</taxon>
        <taxon>Metazoa</taxon>
        <taxon>Ecdysozoa</taxon>
        <taxon>Nematoda</taxon>
        <taxon>Chromadorea</taxon>
        <taxon>Rhabditida</taxon>
        <taxon>Rhabditina</taxon>
        <taxon>Rhabditomorpha</taxon>
        <taxon>Strongyloidea</taxon>
        <taxon>Trichostrongylidae</taxon>
        <taxon>Trichostrongylus</taxon>
    </lineage>
</organism>
<name>A0AAN8FJD8_TRICO</name>
<sequence>MTSSLAAPRCLDPFKPILHDLRLLGPQQGVALAIDGSTMMLCKDDSSNFLRFEGIHLACYEVTSLVADPGRSEVRVRWRTALLPMRRSVTDGQWVTGPTYRDSVKTKFGRTSRATVTVPVVDNMPVRVLKTTYDGGTDLVHLLTLYDVANMDNCTTVGAEPDPDWISLVISIRGVTGEIYKITPVRSIDVDTIRKVDLVAEDEIIVLICYDGIHAIAEMYRLTEEDTRKWHPEIPMVSFVVHYLRIASFPE</sequence>